<sequence>MNTDYQDFDLGRLNQDIRLTQVRSAPVTNKKKSEVGTVFSVVDAGLDSTRILTPRSRGRRRTGGRWSSKVEPVVVVASGDGVARYWVFLLPNQSLFAGFGVGEKERVKICHSLSLLLEELDLKAAALHSLKTQSLRLAALH</sequence>
<organism evidence="1 2">
    <name type="scientific">Rhododendron griersonianum</name>
    <dbReference type="NCBI Taxonomy" id="479676"/>
    <lineage>
        <taxon>Eukaryota</taxon>
        <taxon>Viridiplantae</taxon>
        <taxon>Streptophyta</taxon>
        <taxon>Embryophyta</taxon>
        <taxon>Tracheophyta</taxon>
        <taxon>Spermatophyta</taxon>
        <taxon>Magnoliopsida</taxon>
        <taxon>eudicotyledons</taxon>
        <taxon>Gunneridae</taxon>
        <taxon>Pentapetalae</taxon>
        <taxon>asterids</taxon>
        <taxon>Ericales</taxon>
        <taxon>Ericaceae</taxon>
        <taxon>Ericoideae</taxon>
        <taxon>Rhodoreae</taxon>
        <taxon>Rhododendron</taxon>
    </lineage>
</organism>
<dbReference type="Proteomes" id="UP000823749">
    <property type="component" value="Chromosome 3"/>
</dbReference>
<gene>
    <name evidence="1" type="ORF">RHGRI_007452</name>
</gene>
<keyword evidence="2" id="KW-1185">Reference proteome</keyword>
<accession>A0AAV6KWW0</accession>
<reference evidence="1" key="1">
    <citation type="submission" date="2020-08" db="EMBL/GenBank/DDBJ databases">
        <title>Plant Genome Project.</title>
        <authorList>
            <person name="Zhang R.-G."/>
        </authorList>
    </citation>
    <scope>NUCLEOTIDE SEQUENCE</scope>
    <source>
        <strain evidence="1">WSP0</strain>
        <tissue evidence="1">Leaf</tissue>
    </source>
</reference>
<dbReference type="EMBL" id="JACTNZ010000003">
    <property type="protein sequence ID" value="KAG5557183.1"/>
    <property type="molecule type" value="Genomic_DNA"/>
</dbReference>
<evidence type="ECO:0000313" key="1">
    <source>
        <dbReference type="EMBL" id="KAG5557183.1"/>
    </source>
</evidence>
<dbReference type="AlphaFoldDB" id="A0AAV6KWW0"/>
<proteinExistence type="predicted"/>
<evidence type="ECO:0000313" key="2">
    <source>
        <dbReference type="Proteomes" id="UP000823749"/>
    </source>
</evidence>
<name>A0AAV6KWW0_9ERIC</name>
<protein>
    <submittedName>
        <fullName evidence="1">Uncharacterized protein</fullName>
    </submittedName>
</protein>
<comment type="caution">
    <text evidence="1">The sequence shown here is derived from an EMBL/GenBank/DDBJ whole genome shotgun (WGS) entry which is preliminary data.</text>
</comment>